<organism evidence="4 5">
    <name type="scientific">Nesterenkonia sphaerica</name>
    <dbReference type="NCBI Taxonomy" id="1804988"/>
    <lineage>
        <taxon>Bacteria</taxon>
        <taxon>Bacillati</taxon>
        <taxon>Actinomycetota</taxon>
        <taxon>Actinomycetes</taxon>
        <taxon>Micrococcales</taxon>
        <taxon>Micrococcaceae</taxon>
        <taxon>Nesterenkonia</taxon>
    </lineage>
</organism>
<dbReference type="PRINTS" id="PR00145">
    <property type="entry name" value="ARGSUCLYASE"/>
</dbReference>
<dbReference type="PRINTS" id="PR00149">
    <property type="entry name" value="FUMRATELYASE"/>
</dbReference>
<evidence type="ECO:0000313" key="4">
    <source>
        <dbReference type="EMBL" id="TLP79937.1"/>
    </source>
</evidence>
<dbReference type="Gene3D" id="1.20.200.10">
    <property type="entry name" value="Fumarase/aspartase (Central domain)"/>
    <property type="match status" value="1"/>
</dbReference>
<dbReference type="PANTHER" id="PTHR43172">
    <property type="entry name" value="ADENYLOSUCCINATE LYASE"/>
    <property type="match status" value="1"/>
</dbReference>
<dbReference type="SUPFAM" id="SSF48557">
    <property type="entry name" value="L-aspartase-like"/>
    <property type="match status" value="1"/>
</dbReference>
<dbReference type="GO" id="GO:0016829">
    <property type="term" value="F:lyase activity"/>
    <property type="evidence" value="ECO:0007669"/>
    <property type="project" value="UniProtKB-KW"/>
</dbReference>
<evidence type="ECO:0000259" key="3">
    <source>
        <dbReference type="Pfam" id="PF00206"/>
    </source>
</evidence>
<dbReference type="PANTHER" id="PTHR43172:SF2">
    <property type="entry name" value="ADENYLOSUCCINATE LYASE C-TERMINAL DOMAIN-CONTAINING PROTEIN"/>
    <property type="match status" value="1"/>
</dbReference>
<dbReference type="GO" id="GO:0016853">
    <property type="term" value="F:isomerase activity"/>
    <property type="evidence" value="ECO:0007669"/>
    <property type="project" value="UniProtKB-KW"/>
</dbReference>
<name>A0A5R9AMS6_9MICC</name>
<keyword evidence="1" id="KW-0456">Lyase</keyword>
<dbReference type="InterPro" id="IPR008948">
    <property type="entry name" value="L-Aspartase-like"/>
</dbReference>
<gene>
    <name evidence="4" type="ORF">FEF27_00695</name>
</gene>
<protein>
    <submittedName>
        <fullName evidence="4">3-carboxy-cis,cis-muconate cycloisomerase</fullName>
    </submittedName>
</protein>
<evidence type="ECO:0000313" key="5">
    <source>
        <dbReference type="Proteomes" id="UP000306544"/>
    </source>
</evidence>
<reference evidence="4 5" key="1">
    <citation type="submission" date="2019-05" db="EMBL/GenBank/DDBJ databases">
        <title>Nesterenkonia sp. GY239, isolated from the Southern Atlantic Ocean.</title>
        <authorList>
            <person name="Zhang G."/>
        </authorList>
    </citation>
    <scope>NUCLEOTIDE SEQUENCE [LARGE SCALE GENOMIC DNA]</scope>
    <source>
        <strain evidence="4 5">GY239</strain>
    </source>
</reference>
<dbReference type="InterPro" id="IPR000362">
    <property type="entry name" value="Fumarate_lyase_fam"/>
</dbReference>
<accession>A0A5R9AMS6</accession>
<comment type="caution">
    <text evidence="4">The sequence shown here is derived from an EMBL/GenBank/DDBJ whole genome shotgun (WGS) entry which is preliminary data.</text>
</comment>
<comment type="similarity">
    <text evidence="2">Belongs to the class-II fumarase/aspartase family.</text>
</comment>
<proteinExistence type="inferred from homology"/>
<dbReference type="EMBL" id="VAWA01000001">
    <property type="protein sequence ID" value="TLP79937.1"/>
    <property type="molecule type" value="Genomic_DNA"/>
</dbReference>
<dbReference type="InterPro" id="IPR022761">
    <property type="entry name" value="Fumarate_lyase_N"/>
</dbReference>
<dbReference type="OrthoDB" id="9768878at2"/>
<feature type="domain" description="Fumarate lyase N-terminal" evidence="3">
    <location>
        <begin position="99"/>
        <end position="309"/>
    </location>
</feature>
<dbReference type="InterPro" id="IPR020557">
    <property type="entry name" value="Fumarate_lyase_CS"/>
</dbReference>
<dbReference type="Proteomes" id="UP000306544">
    <property type="component" value="Unassembled WGS sequence"/>
</dbReference>
<evidence type="ECO:0000256" key="2">
    <source>
        <dbReference type="ARBA" id="ARBA00034772"/>
    </source>
</evidence>
<dbReference type="Pfam" id="PF00206">
    <property type="entry name" value="Lyase_1"/>
    <property type="match status" value="1"/>
</dbReference>
<keyword evidence="4" id="KW-0413">Isomerase</keyword>
<dbReference type="RefSeq" id="WP_138168899.1">
    <property type="nucleotide sequence ID" value="NZ_VAWA01000001.1"/>
</dbReference>
<dbReference type="InterPro" id="IPR024083">
    <property type="entry name" value="Fumarase/histidase_N"/>
</dbReference>
<dbReference type="AlphaFoldDB" id="A0A5R9AMS6"/>
<dbReference type="Gene3D" id="1.10.275.10">
    <property type="entry name" value="Fumarase/aspartase (N-terminal domain)"/>
    <property type="match status" value="1"/>
</dbReference>
<evidence type="ECO:0000256" key="1">
    <source>
        <dbReference type="ARBA" id="ARBA00023239"/>
    </source>
</evidence>
<keyword evidence="5" id="KW-1185">Reference proteome</keyword>
<dbReference type="PROSITE" id="PS00163">
    <property type="entry name" value="FUMARATE_LYASES"/>
    <property type="match status" value="1"/>
</dbReference>
<sequence length="472" mass="48856">MTSASGILNPVWSGTRVAGATSDEAVLSALLRVEAAWGGVLTEHGLASADSAERLQSISRDPARAGITPEPLAEAAVGGGNPVIPLLAALRTALRETDTDDDALHRSATSQDVLDTALVLILREASGIILTDLRRAAAALAQLSEDHRETLCVARTLTQPALPSTMGLRTAGWLDGVTHSANRLQTAYAALQLQWGGAAGTQAALVDLTAATGATASPTPAELTDRLAAALHVPQMDRPWHTQRQSILELASAMAAVLAALGKAAADVLTLQRPEIAELREPGGAHRGGSSAMPQKRNPVLSTLIRSAALSGPGALSALHHAAADAVDERPDGAWHAEWPQLMELVRLTGGAAARAAELFEGLEVLPEAAAENLTASGDGLLSERILSQLGPRFPGGPAALKRTLTEASRGGVPLRRALEDGLGASAETTAELGHLLDQLLDPRLYLGRSGDFLDAALIRARPFIDLGSGSV</sequence>